<name>A0ABT8WSU9_9FLAO</name>
<evidence type="ECO:0000313" key="1">
    <source>
        <dbReference type="EMBL" id="MDO5976276.1"/>
    </source>
</evidence>
<dbReference type="EMBL" id="JAUOEL010000007">
    <property type="protein sequence ID" value="MDO5976276.1"/>
    <property type="molecule type" value="Genomic_DNA"/>
</dbReference>
<dbReference type="RefSeq" id="WP_303303555.1">
    <property type="nucleotide sequence ID" value="NZ_BAABDA010000028.1"/>
</dbReference>
<sequence>MKKTELKIELIATGFILWLAQTEETGALKKNKLMKAKLSKDGSKMDKIDFFIHPEIVKLIIITSTYLEEIE</sequence>
<gene>
    <name evidence="1" type="ORF">Q4Q40_18915</name>
</gene>
<reference evidence="1" key="1">
    <citation type="submission" date="2023-07" db="EMBL/GenBank/DDBJ databases">
        <title>Two novel species in the genus Flavivirga.</title>
        <authorList>
            <person name="Kwon K."/>
        </authorList>
    </citation>
    <scope>NUCLEOTIDE SEQUENCE</scope>
    <source>
        <strain evidence="1">KACC 14158</strain>
    </source>
</reference>
<accession>A0ABT8WSU9</accession>
<keyword evidence="2" id="KW-1185">Reference proteome</keyword>
<comment type="caution">
    <text evidence="1">The sequence shown here is derived from an EMBL/GenBank/DDBJ whole genome shotgun (WGS) entry which is preliminary data.</text>
</comment>
<organism evidence="1 2">
    <name type="scientific">Flavivirga jejuensis</name>
    <dbReference type="NCBI Taxonomy" id="870487"/>
    <lineage>
        <taxon>Bacteria</taxon>
        <taxon>Pseudomonadati</taxon>
        <taxon>Bacteroidota</taxon>
        <taxon>Flavobacteriia</taxon>
        <taxon>Flavobacteriales</taxon>
        <taxon>Flavobacteriaceae</taxon>
        <taxon>Flavivirga</taxon>
    </lineage>
</organism>
<protein>
    <submittedName>
        <fullName evidence="1">Uncharacterized protein</fullName>
    </submittedName>
</protein>
<evidence type="ECO:0000313" key="2">
    <source>
        <dbReference type="Proteomes" id="UP001176806"/>
    </source>
</evidence>
<dbReference type="Proteomes" id="UP001176806">
    <property type="component" value="Unassembled WGS sequence"/>
</dbReference>
<proteinExistence type="predicted"/>